<evidence type="ECO:0000313" key="4">
    <source>
        <dbReference type="Proteomes" id="UP001454036"/>
    </source>
</evidence>
<proteinExistence type="predicted"/>
<dbReference type="GO" id="GO:0003676">
    <property type="term" value="F:nucleic acid binding"/>
    <property type="evidence" value="ECO:0007669"/>
    <property type="project" value="InterPro"/>
</dbReference>
<keyword evidence="4" id="KW-1185">Reference proteome</keyword>
<evidence type="ECO:0000259" key="2">
    <source>
        <dbReference type="PROSITE" id="PS50879"/>
    </source>
</evidence>
<organism evidence="3 4">
    <name type="scientific">Lithospermum erythrorhizon</name>
    <name type="common">Purple gromwell</name>
    <name type="synonym">Lithospermum officinale var. erythrorhizon</name>
    <dbReference type="NCBI Taxonomy" id="34254"/>
    <lineage>
        <taxon>Eukaryota</taxon>
        <taxon>Viridiplantae</taxon>
        <taxon>Streptophyta</taxon>
        <taxon>Embryophyta</taxon>
        <taxon>Tracheophyta</taxon>
        <taxon>Spermatophyta</taxon>
        <taxon>Magnoliopsida</taxon>
        <taxon>eudicotyledons</taxon>
        <taxon>Gunneridae</taxon>
        <taxon>Pentapetalae</taxon>
        <taxon>asterids</taxon>
        <taxon>lamiids</taxon>
        <taxon>Boraginales</taxon>
        <taxon>Boraginaceae</taxon>
        <taxon>Boraginoideae</taxon>
        <taxon>Lithospermeae</taxon>
        <taxon>Lithospermum</taxon>
    </lineage>
</organism>
<evidence type="ECO:0000313" key="3">
    <source>
        <dbReference type="EMBL" id="GAA0182927.1"/>
    </source>
</evidence>
<dbReference type="PANTHER" id="PTHR48475">
    <property type="entry name" value="RIBONUCLEASE H"/>
    <property type="match status" value="1"/>
</dbReference>
<keyword evidence="1" id="KW-0472">Membrane</keyword>
<dbReference type="Proteomes" id="UP001454036">
    <property type="component" value="Unassembled WGS sequence"/>
</dbReference>
<dbReference type="CDD" id="cd09279">
    <property type="entry name" value="RNase_HI_like"/>
    <property type="match status" value="1"/>
</dbReference>
<dbReference type="PANTHER" id="PTHR48475:SF1">
    <property type="entry name" value="RNASE H TYPE-1 DOMAIN-CONTAINING PROTEIN"/>
    <property type="match status" value="1"/>
</dbReference>
<dbReference type="Gene3D" id="3.30.70.270">
    <property type="match status" value="2"/>
</dbReference>
<accession>A0AAV3RR01</accession>
<dbReference type="EMBL" id="BAABME010010909">
    <property type="protein sequence ID" value="GAA0182927.1"/>
    <property type="molecule type" value="Genomic_DNA"/>
</dbReference>
<dbReference type="PROSITE" id="PS50879">
    <property type="entry name" value="RNASE_H_1"/>
    <property type="match status" value="1"/>
</dbReference>
<keyword evidence="1" id="KW-0812">Transmembrane</keyword>
<dbReference type="InterPro" id="IPR002156">
    <property type="entry name" value="RNaseH_domain"/>
</dbReference>
<dbReference type="GO" id="GO:0004523">
    <property type="term" value="F:RNA-DNA hybrid ribonuclease activity"/>
    <property type="evidence" value="ECO:0007669"/>
    <property type="project" value="InterPro"/>
</dbReference>
<dbReference type="InterPro" id="IPR036397">
    <property type="entry name" value="RNaseH_sf"/>
</dbReference>
<protein>
    <recommendedName>
        <fullName evidence="2">RNase H type-1 domain-containing protein</fullName>
    </recommendedName>
</protein>
<dbReference type="Pfam" id="PF13456">
    <property type="entry name" value="RVT_3"/>
    <property type="match status" value="1"/>
</dbReference>
<evidence type="ECO:0000256" key="1">
    <source>
        <dbReference type="SAM" id="Phobius"/>
    </source>
</evidence>
<feature type="transmembrane region" description="Helical" evidence="1">
    <location>
        <begin position="35"/>
        <end position="55"/>
    </location>
</feature>
<feature type="domain" description="RNase H type-1" evidence="2">
    <location>
        <begin position="141"/>
        <end position="232"/>
    </location>
</feature>
<name>A0AAV3RR01_LITER</name>
<reference evidence="3 4" key="1">
    <citation type="submission" date="2024-01" db="EMBL/GenBank/DDBJ databases">
        <title>The complete chloroplast genome sequence of Lithospermum erythrorhizon: insights into the phylogenetic relationship among Boraginaceae species and the maternal lineages of purple gromwells.</title>
        <authorList>
            <person name="Okada T."/>
            <person name="Watanabe K."/>
        </authorList>
    </citation>
    <scope>NUCLEOTIDE SEQUENCE [LARGE SCALE GENOMIC DNA]</scope>
</reference>
<dbReference type="InterPro" id="IPR043502">
    <property type="entry name" value="DNA/RNA_pol_sf"/>
</dbReference>
<dbReference type="SUPFAM" id="SSF56672">
    <property type="entry name" value="DNA/RNA polymerases"/>
    <property type="match status" value="1"/>
</dbReference>
<sequence>MLVQRKKQEEHLDTLEETLMKLRQSQLRINPEKCLFWVTLGNFLGFMVHISVLGYESTLFRKLRQVSRQEFIWDEECSKAFEELKAYLESPKILTRPKGKEELQLYLVVSKGTAQPLADFVMECTTRNPPEDTENEPTPPERPLWTLYMDGASNPKGEGAGILIQGLEESSFEHALRFQFQATNNEVEYEALVMGLLLAQSLGISRIVVKGDSKLAIKQIRGDCRVKNESLQ</sequence>
<dbReference type="AlphaFoldDB" id="A0AAV3RR01"/>
<comment type="caution">
    <text evidence="3">The sequence shown here is derived from an EMBL/GenBank/DDBJ whole genome shotgun (WGS) entry which is preliminary data.</text>
</comment>
<keyword evidence="1" id="KW-1133">Transmembrane helix</keyword>
<dbReference type="InterPro" id="IPR043128">
    <property type="entry name" value="Rev_trsase/Diguanyl_cyclase"/>
</dbReference>
<dbReference type="Gene3D" id="3.30.420.10">
    <property type="entry name" value="Ribonuclease H-like superfamily/Ribonuclease H"/>
    <property type="match status" value="1"/>
</dbReference>
<gene>
    <name evidence="3" type="ORF">LIER_30455</name>
</gene>